<dbReference type="Proteomes" id="UP000219621">
    <property type="component" value="Unassembled WGS sequence"/>
</dbReference>
<evidence type="ECO:0000256" key="5">
    <source>
        <dbReference type="ARBA" id="ARBA00013558"/>
    </source>
</evidence>
<dbReference type="AlphaFoldDB" id="A0A286GKU4"/>
<keyword evidence="6" id="KW-0808">Transferase</keyword>
<dbReference type="GO" id="GO:0046872">
    <property type="term" value="F:metal ion binding"/>
    <property type="evidence" value="ECO:0007669"/>
    <property type="project" value="UniProtKB-KW"/>
</dbReference>
<dbReference type="Pfam" id="PF00266">
    <property type="entry name" value="Aminotran_5"/>
    <property type="match status" value="1"/>
</dbReference>
<protein>
    <recommendedName>
        <fullName evidence="5">Cysteine desulfurase</fullName>
        <ecNumber evidence="4">2.8.1.7</ecNumber>
    </recommendedName>
</protein>
<evidence type="ECO:0000256" key="9">
    <source>
        <dbReference type="ARBA" id="ARBA00023004"/>
    </source>
</evidence>
<proteinExistence type="inferred from homology"/>
<name>A0A286GKU4_9PROT</name>
<dbReference type="Gene3D" id="3.90.1150.10">
    <property type="entry name" value="Aspartate Aminotransferase, domain 1"/>
    <property type="match status" value="1"/>
</dbReference>
<evidence type="ECO:0000256" key="1">
    <source>
        <dbReference type="ARBA" id="ARBA00001933"/>
    </source>
</evidence>
<dbReference type="InterPro" id="IPR020578">
    <property type="entry name" value="Aminotrans_V_PyrdxlP_BS"/>
</dbReference>
<dbReference type="SUPFAM" id="SSF53383">
    <property type="entry name" value="PLP-dependent transferases"/>
    <property type="match status" value="1"/>
</dbReference>
<comment type="function">
    <text evidence="2">Catalyzes the removal of elemental sulfur atoms from cysteine to produce alanine. Seems to participate in the biosynthesis of the nitrogenase metalloclusters by providing the inorganic sulfur required for the Fe-S core formation.</text>
</comment>
<keyword evidence="9" id="KW-0408">Iron</keyword>
<evidence type="ECO:0000259" key="13">
    <source>
        <dbReference type="Pfam" id="PF00266"/>
    </source>
</evidence>
<dbReference type="EMBL" id="OCNJ01000005">
    <property type="protein sequence ID" value="SOD95806.1"/>
    <property type="molecule type" value="Genomic_DNA"/>
</dbReference>
<dbReference type="PIRSF" id="PIRSF005572">
    <property type="entry name" value="NifS"/>
    <property type="match status" value="1"/>
</dbReference>
<evidence type="ECO:0000313" key="14">
    <source>
        <dbReference type="EMBL" id="SOD95806.1"/>
    </source>
</evidence>
<comment type="cofactor">
    <cofactor evidence="1 12">
        <name>pyridoxal 5'-phosphate</name>
        <dbReference type="ChEBI" id="CHEBI:597326"/>
    </cofactor>
</comment>
<dbReference type="InterPro" id="IPR000192">
    <property type="entry name" value="Aminotrans_V_dom"/>
</dbReference>
<gene>
    <name evidence="14" type="ORF">SAMN05421508_1056</name>
</gene>
<dbReference type="InterPro" id="IPR016454">
    <property type="entry name" value="Cysteine_dSase"/>
</dbReference>
<evidence type="ECO:0000313" key="15">
    <source>
        <dbReference type="Proteomes" id="UP000219621"/>
    </source>
</evidence>
<evidence type="ECO:0000256" key="4">
    <source>
        <dbReference type="ARBA" id="ARBA00012239"/>
    </source>
</evidence>
<sequence>MTRPVHYLDHNATAPIRPEAAEAVMQALRDGGNPSSVHALGRRARMVVEDAREAVAALVNARPEQVIFTSGGTEADALALRGCGRPRAVASAVEHSAVLRGHPDVAVCPVTPDGVLDLAALETLLAEAQADGQVVVSVMLANNETGVVQPVKEAARLAHAHGALVHCDAVQGPGRIFTDVHALRVDLLSLSAHKIGGPPGVGALVATDPVAVQPLFAGGQERGKRAGTENVPGLAGFAAAARVVAAGWREEAARLATLRDRLEAGIRARQPAAVIWGAGAARLPNTTCVGLPGVTAQTQLMALDLAGVAVSAGAACSSGKVGPSHVLLAMGAGEAQAREAIRVSLGWTTTEGDVDAFLAAWAPLAARAAA</sequence>
<feature type="domain" description="Aminotransferase class V" evidence="13">
    <location>
        <begin position="6"/>
        <end position="357"/>
    </location>
</feature>
<keyword evidence="8" id="KW-0663">Pyridoxal phosphate</keyword>
<keyword evidence="7" id="KW-0479">Metal-binding</keyword>
<evidence type="ECO:0000256" key="10">
    <source>
        <dbReference type="ARBA" id="ARBA00023014"/>
    </source>
</evidence>
<comment type="catalytic activity">
    <reaction evidence="11">
        <text>(sulfur carrier)-H + L-cysteine = (sulfur carrier)-SH + L-alanine</text>
        <dbReference type="Rhea" id="RHEA:43892"/>
        <dbReference type="Rhea" id="RHEA-COMP:14737"/>
        <dbReference type="Rhea" id="RHEA-COMP:14739"/>
        <dbReference type="ChEBI" id="CHEBI:29917"/>
        <dbReference type="ChEBI" id="CHEBI:35235"/>
        <dbReference type="ChEBI" id="CHEBI:57972"/>
        <dbReference type="ChEBI" id="CHEBI:64428"/>
        <dbReference type="EC" id="2.8.1.7"/>
    </reaction>
</comment>
<evidence type="ECO:0000256" key="11">
    <source>
        <dbReference type="ARBA" id="ARBA00050776"/>
    </source>
</evidence>
<dbReference type="InterPro" id="IPR015422">
    <property type="entry name" value="PyrdxlP-dep_Trfase_small"/>
</dbReference>
<comment type="similarity">
    <text evidence="3">Belongs to the class-V pyridoxal-phosphate-dependent aminotransferase family. NifS/IscS subfamily.</text>
</comment>
<dbReference type="Gene3D" id="3.40.640.10">
    <property type="entry name" value="Type I PLP-dependent aspartate aminotransferase-like (Major domain)"/>
    <property type="match status" value="1"/>
</dbReference>
<organism evidence="14 15">
    <name type="scientific">Caenispirillum bisanense</name>
    <dbReference type="NCBI Taxonomy" id="414052"/>
    <lineage>
        <taxon>Bacteria</taxon>
        <taxon>Pseudomonadati</taxon>
        <taxon>Pseudomonadota</taxon>
        <taxon>Alphaproteobacteria</taxon>
        <taxon>Rhodospirillales</taxon>
        <taxon>Novispirillaceae</taxon>
        <taxon>Caenispirillum</taxon>
    </lineage>
</organism>
<keyword evidence="10" id="KW-0411">Iron-sulfur</keyword>
<dbReference type="EC" id="2.8.1.7" evidence="4"/>
<evidence type="ECO:0000256" key="6">
    <source>
        <dbReference type="ARBA" id="ARBA00022679"/>
    </source>
</evidence>
<evidence type="ECO:0000256" key="12">
    <source>
        <dbReference type="RuleBase" id="RU004504"/>
    </source>
</evidence>
<reference evidence="14 15" key="1">
    <citation type="submission" date="2017-09" db="EMBL/GenBank/DDBJ databases">
        <authorList>
            <person name="Ehlers B."/>
            <person name="Leendertz F.H."/>
        </authorList>
    </citation>
    <scope>NUCLEOTIDE SEQUENCE [LARGE SCALE GENOMIC DNA]</scope>
    <source>
        <strain evidence="14 15">USBA 140</strain>
    </source>
</reference>
<dbReference type="PANTHER" id="PTHR11601:SF34">
    <property type="entry name" value="CYSTEINE DESULFURASE"/>
    <property type="match status" value="1"/>
</dbReference>
<dbReference type="GO" id="GO:0051536">
    <property type="term" value="F:iron-sulfur cluster binding"/>
    <property type="evidence" value="ECO:0007669"/>
    <property type="project" value="UniProtKB-KW"/>
</dbReference>
<dbReference type="GO" id="GO:0031071">
    <property type="term" value="F:cysteine desulfurase activity"/>
    <property type="evidence" value="ECO:0007669"/>
    <property type="project" value="UniProtKB-EC"/>
</dbReference>
<dbReference type="PANTHER" id="PTHR11601">
    <property type="entry name" value="CYSTEINE DESULFURYLASE FAMILY MEMBER"/>
    <property type="match status" value="1"/>
</dbReference>
<evidence type="ECO:0000256" key="8">
    <source>
        <dbReference type="ARBA" id="ARBA00022898"/>
    </source>
</evidence>
<evidence type="ECO:0000256" key="3">
    <source>
        <dbReference type="ARBA" id="ARBA00006490"/>
    </source>
</evidence>
<dbReference type="RefSeq" id="WP_097279398.1">
    <property type="nucleotide sequence ID" value="NZ_OCNJ01000005.1"/>
</dbReference>
<dbReference type="InterPro" id="IPR015424">
    <property type="entry name" value="PyrdxlP-dep_Trfase"/>
</dbReference>
<dbReference type="InterPro" id="IPR015421">
    <property type="entry name" value="PyrdxlP-dep_Trfase_major"/>
</dbReference>
<dbReference type="PROSITE" id="PS00595">
    <property type="entry name" value="AA_TRANSFER_CLASS_5"/>
    <property type="match status" value="1"/>
</dbReference>
<evidence type="ECO:0000256" key="2">
    <source>
        <dbReference type="ARBA" id="ARBA00003120"/>
    </source>
</evidence>
<accession>A0A286GKU4</accession>
<dbReference type="OrthoDB" id="9808002at2"/>
<keyword evidence="15" id="KW-1185">Reference proteome</keyword>
<dbReference type="Gene3D" id="1.10.260.50">
    <property type="match status" value="1"/>
</dbReference>
<evidence type="ECO:0000256" key="7">
    <source>
        <dbReference type="ARBA" id="ARBA00022723"/>
    </source>
</evidence>